<dbReference type="EMBL" id="JAGQHS010000013">
    <property type="protein sequence ID" value="MCA9754981.1"/>
    <property type="molecule type" value="Genomic_DNA"/>
</dbReference>
<protein>
    <submittedName>
        <fullName evidence="2">Outer membrane beta-barrel protein</fullName>
    </submittedName>
</protein>
<proteinExistence type="predicted"/>
<evidence type="ECO:0000313" key="2">
    <source>
        <dbReference type="EMBL" id="MCA9754981.1"/>
    </source>
</evidence>
<dbReference type="Pfam" id="PF07642">
    <property type="entry name" value="BBP2"/>
    <property type="match status" value="1"/>
</dbReference>
<feature type="non-terminal residue" evidence="2">
    <location>
        <position position="200"/>
    </location>
</feature>
<reference evidence="2" key="2">
    <citation type="journal article" date="2021" name="Microbiome">
        <title>Successional dynamics and alternative stable states in a saline activated sludge microbial community over 9 years.</title>
        <authorList>
            <person name="Wang Y."/>
            <person name="Ye J."/>
            <person name="Ju F."/>
            <person name="Liu L."/>
            <person name="Boyd J.A."/>
            <person name="Deng Y."/>
            <person name="Parks D.H."/>
            <person name="Jiang X."/>
            <person name="Yin X."/>
            <person name="Woodcroft B.J."/>
            <person name="Tyson G.W."/>
            <person name="Hugenholtz P."/>
            <person name="Polz M.F."/>
            <person name="Zhang T."/>
        </authorList>
    </citation>
    <scope>NUCLEOTIDE SEQUENCE</scope>
    <source>
        <strain evidence="2">HKST-UBA02</strain>
    </source>
</reference>
<gene>
    <name evidence="2" type="ORF">KDA27_04195</name>
</gene>
<sequence length="200" mass="21172">MKKTVSLLCAVTACATFGVAGAFAGNTTISGFVDASYFGEFSGNNGEFGLDQVEVDVEHEATEQAGLRADLEWVKDGEGFVAQVEQAFATYSPAPDWVLTFGKFNAPIGFELLDPTDVYQFSHSLVFDYGLPTNLTGLSAAKTFEGGFDVIAHVSNGWDRQTASRTVTWGGRAGFAREGLVAGLSALTGKEDLDDEGTAT</sequence>
<dbReference type="InterPro" id="IPR011486">
    <property type="entry name" value="BBP2"/>
</dbReference>
<evidence type="ECO:0000313" key="3">
    <source>
        <dbReference type="Proteomes" id="UP000739538"/>
    </source>
</evidence>
<name>A0A956NAX5_UNCEI</name>
<keyword evidence="1" id="KW-0732">Signal</keyword>
<accession>A0A956NAX5</accession>
<feature type="signal peptide" evidence="1">
    <location>
        <begin position="1"/>
        <end position="24"/>
    </location>
</feature>
<organism evidence="2 3">
    <name type="scientific">Eiseniibacteriota bacterium</name>
    <dbReference type="NCBI Taxonomy" id="2212470"/>
    <lineage>
        <taxon>Bacteria</taxon>
        <taxon>Candidatus Eiseniibacteriota</taxon>
    </lineage>
</organism>
<dbReference type="Proteomes" id="UP000739538">
    <property type="component" value="Unassembled WGS sequence"/>
</dbReference>
<reference evidence="2" key="1">
    <citation type="submission" date="2020-04" db="EMBL/GenBank/DDBJ databases">
        <authorList>
            <person name="Zhang T."/>
        </authorList>
    </citation>
    <scope>NUCLEOTIDE SEQUENCE</scope>
    <source>
        <strain evidence="2">HKST-UBA02</strain>
    </source>
</reference>
<dbReference type="InterPro" id="IPR023614">
    <property type="entry name" value="Porin_dom_sf"/>
</dbReference>
<feature type="chain" id="PRO_5036980639" evidence="1">
    <location>
        <begin position="25"/>
        <end position="200"/>
    </location>
</feature>
<evidence type="ECO:0000256" key="1">
    <source>
        <dbReference type="SAM" id="SignalP"/>
    </source>
</evidence>
<comment type="caution">
    <text evidence="2">The sequence shown here is derived from an EMBL/GenBank/DDBJ whole genome shotgun (WGS) entry which is preliminary data.</text>
</comment>
<dbReference type="SUPFAM" id="SSF56935">
    <property type="entry name" value="Porins"/>
    <property type="match status" value="1"/>
</dbReference>
<dbReference type="AlphaFoldDB" id="A0A956NAX5"/>
<dbReference type="Gene3D" id="2.40.160.10">
    <property type="entry name" value="Porin"/>
    <property type="match status" value="1"/>
</dbReference>